<evidence type="ECO:0000256" key="8">
    <source>
        <dbReference type="ARBA" id="ARBA00022801"/>
    </source>
</evidence>
<dbReference type="InterPro" id="IPR003265">
    <property type="entry name" value="HhH-GPD_domain"/>
</dbReference>
<dbReference type="FunFam" id="1.10.340.30:FF:000011">
    <property type="entry name" value="Adenine DNA glycosylase"/>
    <property type="match status" value="1"/>
</dbReference>
<evidence type="ECO:0000256" key="10">
    <source>
        <dbReference type="ARBA" id="ARBA00023014"/>
    </source>
</evidence>
<dbReference type="Gene3D" id="1.10.340.30">
    <property type="entry name" value="Hypothetical protein, domain 2"/>
    <property type="match status" value="1"/>
</dbReference>
<evidence type="ECO:0000256" key="11">
    <source>
        <dbReference type="ARBA" id="ARBA00023204"/>
    </source>
</evidence>
<dbReference type="InterPro" id="IPR011257">
    <property type="entry name" value="DNA_glycosylase"/>
</dbReference>
<dbReference type="CDD" id="cd00056">
    <property type="entry name" value="ENDO3c"/>
    <property type="match status" value="1"/>
</dbReference>
<dbReference type="EC" id="3.2.2.31" evidence="4"/>
<keyword evidence="10" id="KW-0411">Iron-sulfur</keyword>
<dbReference type="AlphaFoldDB" id="S8D7P9"/>
<dbReference type="GO" id="GO:0046872">
    <property type="term" value="F:metal ion binding"/>
    <property type="evidence" value="ECO:0007669"/>
    <property type="project" value="UniProtKB-KW"/>
</dbReference>
<feature type="non-terminal residue" evidence="14">
    <location>
        <position position="1"/>
    </location>
</feature>
<evidence type="ECO:0000256" key="6">
    <source>
        <dbReference type="ARBA" id="ARBA00022723"/>
    </source>
</evidence>
<evidence type="ECO:0000256" key="1">
    <source>
        <dbReference type="ARBA" id="ARBA00000843"/>
    </source>
</evidence>
<dbReference type="GO" id="GO:0051536">
    <property type="term" value="F:iron-sulfur cluster binding"/>
    <property type="evidence" value="ECO:0007669"/>
    <property type="project" value="UniProtKB-KW"/>
</dbReference>
<evidence type="ECO:0000256" key="7">
    <source>
        <dbReference type="ARBA" id="ARBA00022763"/>
    </source>
</evidence>
<evidence type="ECO:0000256" key="3">
    <source>
        <dbReference type="ARBA" id="ARBA00008343"/>
    </source>
</evidence>
<evidence type="ECO:0000256" key="4">
    <source>
        <dbReference type="ARBA" id="ARBA00012045"/>
    </source>
</evidence>
<evidence type="ECO:0000256" key="5">
    <source>
        <dbReference type="ARBA" id="ARBA00022023"/>
    </source>
</evidence>
<dbReference type="SMART" id="SM00478">
    <property type="entry name" value="ENDO3c"/>
    <property type="match status" value="1"/>
</dbReference>
<evidence type="ECO:0000313" key="15">
    <source>
        <dbReference type="Proteomes" id="UP000015453"/>
    </source>
</evidence>
<organism evidence="14 15">
    <name type="scientific">Genlisea aurea</name>
    <dbReference type="NCBI Taxonomy" id="192259"/>
    <lineage>
        <taxon>Eukaryota</taxon>
        <taxon>Viridiplantae</taxon>
        <taxon>Streptophyta</taxon>
        <taxon>Embryophyta</taxon>
        <taxon>Tracheophyta</taxon>
        <taxon>Spermatophyta</taxon>
        <taxon>Magnoliopsida</taxon>
        <taxon>eudicotyledons</taxon>
        <taxon>Gunneridae</taxon>
        <taxon>Pentapetalae</taxon>
        <taxon>asterids</taxon>
        <taxon>lamiids</taxon>
        <taxon>Lamiales</taxon>
        <taxon>Lentibulariaceae</taxon>
        <taxon>Genlisea</taxon>
    </lineage>
</organism>
<evidence type="ECO:0000313" key="14">
    <source>
        <dbReference type="EMBL" id="EPS58743.1"/>
    </source>
</evidence>
<dbReference type="Gene3D" id="1.10.1670.10">
    <property type="entry name" value="Helix-hairpin-Helix base-excision DNA repair enzymes (C-terminal)"/>
    <property type="match status" value="1"/>
</dbReference>
<dbReference type="OrthoDB" id="10248838at2759"/>
<keyword evidence="6" id="KW-0479">Metal-binding</keyword>
<feature type="domain" description="HhH-GPD" evidence="13">
    <location>
        <begin position="58"/>
        <end position="182"/>
    </location>
</feature>
<dbReference type="Pfam" id="PF00730">
    <property type="entry name" value="HhH-GPD"/>
    <property type="match status" value="1"/>
</dbReference>
<gene>
    <name evidence="14" type="ORF">M569_16070</name>
</gene>
<evidence type="ECO:0000256" key="9">
    <source>
        <dbReference type="ARBA" id="ARBA00023004"/>
    </source>
</evidence>
<sequence>VDIEDLNFGRNETAMIRASLLNWYDENKRDLPWRTSIHATESEFRDVRAYAVWVSEVMLQQTRVQTVVEYYTRWMKKWPTIHHLARASIEEVNEMWAGLGYYRRARFLLQGAKMIVEGDGEFPKTASSLLRVKGIGKYTAGAIASIAFGEAVPVVDGNVIRVIARLKAISDNPKKLSTINNL</sequence>
<dbReference type="GO" id="GO:0035485">
    <property type="term" value="F:adenine/guanine mispair binding"/>
    <property type="evidence" value="ECO:0007669"/>
    <property type="project" value="TreeGrafter"/>
</dbReference>
<dbReference type="PANTHER" id="PTHR42944:SF1">
    <property type="entry name" value="ADENINE DNA GLYCOSYLASE"/>
    <property type="match status" value="1"/>
</dbReference>
<keyword evidence="11" id="KW-0234">DNA repair</keyword>
<evidence type="ECO:0000259" key="13">
    <source>
        <dbReference type="SMART" id="SM00478"/>
    </source>
</evidence>
<dbReference type="GO" id="GO:0006298">
    <property type="term" value="P:mismatch repair"/>
    <property type="evidence" value="ECO:0007669"/>
    <property type="project" value="TreeGrafter"/>
</dbReference>
<name>S8D7P9_9LAMI</name>
<dbReference type="GO" id="GO:0006284">
    <property type="term" value="P:base-excision repair"/>
    <property type="evidence" value="ECO:0007669"/>
    <property type="project" value="InterPro"/>
</dbReference>
<protein>
    <recommendedName>
        <fullName evidence="5">Adenine DNA glycosylase</fullName>
        <ecNumber evidence="4">3.2.2.31</ecNumber>
    </recommendedName>
</protein>
<keyword evidence="15" id="KW-1185">Reference proteome</keyword>
<keyword evidence="7" id="KW-0227">DNA damage</keyword>
<proteinExistence type="inferred from homology"/>
<dbReference type="GO" id="GO:0005634">
    <property type="term" value="C:nucleus"/>
    <property type="evidence" value="ECO:0007669"/>
    <property type="project" value="TreeGrafter"/>
</dbReference>
<dbReference type="Proteomes" id="UP000015453">
    <property type="component" value="Unassembled WGS sequence"/>
</dbReference>
<dbReference type="GO" id="GO:0000701">
    <property type="term" value="F:purine-specific mismatch base pair DNA N-glycosylase activity"/>
    <property type="evidence" value="ECO:0007669"/>
    <property type="project" value="UniProtKB-EC"/>
</dbReference>
<dbReference type="Pfam" id="PF00633">
    <property type="entry name" value="HHH"/>
    <property type="match status" value="1"/>
</dbReference>
<comment type="caution">
    <text evidence="14">The sequence shown here is derived from an EMBL/GenBank/DDBJ whole genome shotgun (WGS) entry which is preliminary data.</text>
</comment>
<evidence type="ECO:0000256" key="12">
    <source>
        <dbReference type="ARBA" id="ARBA00023295"/>
    </source>
</evidence>
<evidence type="ECO:0000256" key="2">
    <source>
        <dbReference type="ARBA" id="ARBA00001966"/>
    </source>
</evidence>
<feature type="non-terminal residue" evidence="14">
    <location>
        <position position="182"/>
    </location>
</feature>
<dbReference type="SUPFAM" id="SSF48150">
    <property type="entry name" value="DNA-glycosylase"/>
    <property type="match status" value="1"/>
</dbReference>
<dbReference type="GO" id="GO:0032357">
    <property type="term" value="F:oxidized purine DNA binding"/>
    <property type="evidence" value="ECO:0007669"/>
    <property type="project" value="TreeGrafter"/>
</dbReference>
<comment type="catalytic activity">
    <reaction evidence="1">
        <text>Hydrolyzes free adenine bases from 7,8-dihydro-8-oxoguanine:adenine mismatched double-stranded DNA, leaving an apurinic site.</text>
        <dbReference type="EC" id="3.2.2.31"/>
    </reaction>
</comment>
<keyword evidence="9" id="KW-0408">Iron</keyword>
<dbReference type="GO" id="GO:0034039">
    <property type="term" value="F:8-oxo-7,8-dihydroguanine DNA N-glycosylase activity"/>
    <property type="evidence" value="ECO:0007669"/>
    <property type="project" value="TreeGrafter"/>
</dbReference>
<comment type="similarity">
    <text evidence="3">Belongs to the Nth/MutY family.</text>
</comment>
<keyword evidence="8" id="KW-0378">Hydrolase</keyword>
<keyword evidence="12" id="KW-0326">Glycosidase</keyword>
<dbReference type="PANTHER" id="PTHR42944">
    <property type="entry name" value="ADENINE DNA GLYCOSYLASE"/>
    <property type="match status" value="1"/>
</dbReference>
<accession>S8D7P9</accession>
<dbReference type="InterPro" id="IPR023170">
    <property type="entry name" value="HhH_base_excis_C"/>
</dbReference>
<reference evidence="14 15" key="1">
    <citation type="journal article" date="2013" name="BMC Genomics">
        <title>The miniature genome of a carnivorous plant Genlisea aurea contains a low number of genes and short non-coding sequences.</title>
        <authorList>
            <person name="Leushkin E.V."/>
            <person name="Sutormin R.A."/>
            <person name="Nabieva E.R."/>
            <person name="Penin A.A."/>
            <person name="Kondrashov A.S."/>
            <person name="Logacheva M.D."/>
        </authorList>
    </citation>
    <scope>NUCLEOTIDE SEQUENCE [LARGE SCALE GENOMIC DNA]</scope>
</reference>
<dbReference type="EMBL" id="AUSU01008937">
    <property type="protein sequence ID" value="EPS58743.1"/>
    <property type="molecule type" value="Genomic_DNA"/>
</dbReference>
<dbReference type="InterPro" id="IPR000445">
    <property type="entry name" value="HhH_motif"/>
</dbReference>
<comment type="cofactor">
    <cofactor evidence="2">
        <name>[4Fe-4S] cluster</name>
        <dbReference type="ChEBI" id="CHEBI:49883"/>
    </cofactor>
</comment>
<dbReference type="InterPro" id="IPR044298">
    <property type="entry name" value="MIG/MutY"/>
</dbReference>